<feature type="transmembrane region" description="Helical" evidence="9">
    <location>
        <begin position="778"/>
        <end position="801"/>
    </location>
</feature>
<dbReference type="Pfam" id="PF07549">
    <property type="entry name" value="Sec_GG"/>
    <property type="match status" value="2"/>
</dbReference>
<name>A0ABU9E7X9_9BACT</name>
<dbReference type="InterPro" id="IPR055344">
    <property type="entry name" value="SecD_SecF_C_bact"/>
</dbReference>
<proteinExistence type="inferred from homology"/>
<feature type="transmembrane region" description="Helical" evidence="9">
    <location>
        <begin position="699"/>
        <end position="720"/>
    </location>
</feature>
<dbReference type="Proteomes" id="UP001484239">
    <property type="component" value="Unassembled WGS sequence"/>
</dbReference>
<dbReference type="NCBIfam" id="TIGR00966">
    <property type="entry name" value="transloc_SecF"/>
    <property type="match status" value="1"/>
</dbReference>
<evidence type="ECO:0000256" key="10">
    <source>
        <dbReference type="HAMAP-Rule" id="MF_01464"/>
    </source>
</evidence>
<keyword evidence="2 9" id="KW-0813">Transport</keyword>
<feature type="domain" description="Protein export membrane protein SecD/SecF C-terminal" evidence="11">
    <location>
        <begin position="629"/>
        <end position="803"/>
    </location>
</feature>
<keyword evidence="8 9" id="KW-0472">Membrane</keyword>
<feature type="domain" description="Protein translocase subunit SecDF P1" evidence="12">
    <location>
        <begin position="81"/>
        <end position="137"/>
    </location>
</feature>
<feature type="transmembrane region" description="Helical" evidence="9">
    <location>
        <begin position="672"/>
        <end position="693"/>
    </location>
</feature>
<feature type="transmembrane region" description="Helical" evidence="9">
    <location>
        <begin position="362"/>
        <end position="385"/>
    </location>
</feature>
<dbReference type="Pfam" id="PF02355">
    <property type="entry name" value="SecD_SecF_C"/>
    <property type="match status" value="2"/>
</dbReference>
<dbReference type="HAMAP" id="MF_01464_B">
    <property type="entry name" value="SecF_B"/>
    <property type="match status" value="1"/>
</dbReference>
<organism evidence="14 15">
    <name type="scientific">Gaopeijia maritima</name>
    <dbReference type="NCBI Taxonomy" id="3119007"/>
    <lineage>
        <taxon>Bacteria</taxon>
        <taxon>Pseudomonadati</taxon>
        <taxon>Gemmatimonadota</taxon>
        <taxon>Longimicrobiia</taxon>
        <taxon>Gaopeijiales</taxon>
        <taxon>Gaopeijiaceae</taxon>
        <taxon>Gaopeijia</taxon>
    </lineage>
</organism>
<accession>A0ABU9E7X9</accession>
<gene>
    <name evidence="9 14" type="primary">secD</name>
    <name evidence="10" type="synonym">secF</name>
    <name evidence="14" type="ORF">WI372_07605</name>
</gene>
<comment type="subunit">
    <text evidence="9">Forms a complex with SecF. Part of the essential Sec protein translocation apparatus which comprises SecA, SecYEG and auxiliary proteins SecDF. Other proteins may also be involved.</text>
</comment>
<evidence type="ECO:0000313" key="15">
    <source>
        <dbReference type="Proteomes" id="UP001484239"/>
    </source>
</evidence>
<dbReference type="Gene3D" id="1.20.1640.10">
    <property type="entry name" value="Multidrug efflux transporter AcrB transmembrane domain"/>
    <property type="match status" value="2"/>
</dbReference>
<evidence type="ECO:0000259" key="13">
    <source>
        <dbReference type="Pfam" id="PF22599"/>
    </source>
</evidence>
<feature type="transmembrane region" description="Helical" evidence="9">
    <location>
        <begin position="336"/>
        <end position="355"/>
    </location>
</feature>
<comment type="similarity">
    <text evidence="10">Belongs to the SecD/SecF family. SecF subfamily.</text>
</comment>
<dbReference type="InterPro" id="IPR022646">
    <property type="entry name" value="SecD/SecF_CS"/>
</dbReference>
<dbReference type="PANTHER" id="PTHR30081">
    <property type="entry name" value="PROTEIN-EXPORT MEMBRANE PROTEIN SEC"/>
    <property type="match status" value="1"/>
</dbReference>
<comment type="caution">
    <text evidence="14">The sequence shown here is derived from an EMBL/GenBank/DDBJ whole genome shotgun (WGS) entry which is preliminary data.</text>
</comment>
<feature type="transmembrane region" description="Helical" evidence="9">
    <location>
        <begin position="462"/>
        <end position="486"/>
    </location>
</feature>
<evidence type="ECO:0000256" key="9">
    <source>
        <dbReference type="HAMAP-Rule" id="MF_01463"/>
    </source>
</evidence>
<evidence type="ECO:0000259" key="12">
    <source>
        <dbReference type="Pfam" id="PF21760"/>
    </source>
</evidence>
<dbReference type="NCBIfam" id="TIGR00916">
    <property type="entry name" value="2A0604s01"/>
    <property type="match status" value="2"/>
</dbReference>
<dbReference type="SUPFAM" id="SSF82866">
    <property type="entry name" value="Multidrug efflux transporter AcrB transmembrane domain"/>
    <property type="match status" value="2"/>
</dbReference>
<dbReference type="Pfam" id="PF21760">
    <property type="entry name" value="SecD_1st"/>
    <property type="match status" value="1"/>
</dbReference>
<comment type="caution">
    <text evidence="9">Lacks conserved residue(s) required for the propagation of feature annotation.</text>
</comment>
<evidence type="ECO:0000256" key="6">
    <source>
        <dbReference type="ARBA" id="ARBA00022989"/>
    </source>
</evidence>
<dbReference type="NCBIfam" id="TIGR01129">
    <property type="entry name" value="secD"/>
    <property type="match status" value="1"/>
</dbReference>
<evidence type="ECO:0000256" key="5">
    <source>
        <dbReference type="ARBA" id="ARBA00022927"/>
    </source>
</evidence>
<dbReference type="InterPro" id="IPR022813">
    <property type="entry name" value="SecD/SecF_arch_bac"/>
</dbReference>
<evidence type="ECO:0000256" key="3">
    <source>
        <dbReference type="ARBA" id="ARBA00022475"/>
    </source>
</evidence>
<reference evidence="14 15" key="1">
    <citation type="submission" date="2024-02" db="EMBL/GenBank/DDBJ databases">
        <title>A novel Gemmatimonadota bacterium.</title>
        <authorList>
            <person name="Du Z.-J."/>
            <person name="Ye Y.-Q."/>
        </authorList>
    </citation>
    <scope>NUCLEOTIDE SEQUENCE [LARGE SCALE GENOMIC DNA]</scope>
    <source>
        <strain evidence="14 15">DH-20</strain>
    </source>
</reference>
<dbReference type="InterPro" id="IPR005665">
    <property type="entry name" value="SecF_bac"/>
</dbReference>
<comment type="subunit">
    <text evidence="10">Forms a complex with SecD. Part of the essential Sec protein translocation apparatus which comprises SecA, SecYEG and auxiliary proteins SecDF. Other proteins may also be involved.</text>
</comment>
<dbReference type="Gene3D" id="3.30.1360.200">
    <property type="match status" value="1"/>
</dbReference>
<keyword evidence="6 9" id="KW-1133">Transmembrane helix</keyword>
<evidence type="ECO:0000313" key="14">
    <source>
        <dbReference type="EMBL" id="MEK9500838.1"/>
    </source>
</evidence>
<feature type="domain" description="SecDF P1 head subdomain" evidence="13">
    <location>
        <begin position="213"/>
        <end position="317"/>
    </location>
</feature>
<keyword evidence="15" id="KW-1185">Reference proteome</keyword>
<dbReference type="RefSeq" id="WP_405284177.1">
    <property type="nucleotide sequence ID" value="NZ_CP144380.1"/>
</dbReference>
<keyword evidence="7 9" id="KW-0811">Translocation</keyword>
<dbReference type="InterPro" id="IPR048634">
    <property type="entry name" value="SecD_SecF_C"/>
</dbReference>
<dbReference type="PRINTS" id="PR01755">
    <property type="entry name" value="SECFTRNLCASE"/>
</dbReference>
<feature type="transmembrane region" description="Helical" evidence="9">
    <location>
        <begin position="751"/>
        <end position="772"/>
    </location>
</feature>
<comment type="similarity">
    <text evidence="9">Belongs to the SecD/SecF family. SecD subfamily.</text>
</comment>
<keyword evidence="5 9" id="KW-0653">Protein transport</keyword>
<dbReference type="EMBL" id="JBBHLI010000003">
    <property type="protein sequence ID" value="MEK9500838.1"/>
    <property type="molecule type" value="Genomic_DNA"/>
</dbReference>
<evidence type="ECO:0000256" key="2">
    <source>
        <dbReference type="ARBA" id="ARBA00022448"/>
    </source>
</evidence>
<comment type="subcellular location">
    <subcellularLocation>
        <location evidence="1 9">Cell membrane</location>
        <topology evidence="1 9">Multi-pass membrane protein</topology>
    </subcellularLocation>
</comment>
<feature type="domain" description="Protein export membrane protein SecD/SecF C-terminal" evidence="11">
    <location>
        <begin position="321"/>
        <end position="489"/>
    </location>
</feature>
<sequence length="804" mass="85276">MKTLQSRLLFIALLVVGGVLSLLPRPVVERSLDPDSGRVVVDTVRRVPIALGLDLRGGSHLALEVDQSLGPVEDCADAIVRAERVIRGRMSEMGTTEPVVQRAGECRLIVELPGEGDLERARSIVQRTAFLELGLVDSSDRTDALREVLDGVIGERGMPVRGQMPGEYRVPETLVDTVTALLDGSLARRAVPRGHEVRWGTEATAIGGRAWRSFYLVENEALVTGEQLLNAVSTRDPVDAQPRVQFELTRSSGRAFGEATGRNVGEYLAIMLDGRVQGRPAVIQERIGSTGSIDLPGRTMREAGDLALVLRAGALPVPLQVVADGTVGPSLGSDSIAAGVRTSLLAVALVVLLMVGVYRFAGVLAVGALAMYLLGSVSGLALFGFTLTLPGIAGFALAIGMAVDANVLIFERIREELRAGRRPRLAVDTGFRHAMSAIVDSNITTALTAAILHLVGTEAVKGFALMLLIGLAASMFAAIFVTRTLFMLWFRKRGAAPTPVFRSVPGLNDPSFDLLRWQRWVLRASAVLVIGGALLLGARGPNYGIDFTGGTLLQVRTENVTTTAGIRSALEGTPLRDAEIQSFGSDRDYLVRTRIADAETGTGAGSGTEAVREHARAAFDAAFGVEAWELVRGEGIGPQVGEELQTKAALAVAGSFAATLAWLAVRFEGRFGVAAVAATAHDILATLAFISLLDLEVSLVTVAGVLTVIGYSLNDTIVIFDRVRENLRGSSGRDLRRVLADSINQTLPRTVLTTATTLVAALLLATLAGPVVRPLGMVMSFGIVVGTLSSIFVASPVLLWLSER</sequence>
<evidence type="ECO:0000256" key="4">
    <source>
        <dbReference type="ARBA" id="ARBA00022692"/>
    </source>
</evidence>
<dbReference type="PANTHER" id="PTHR30081:SF1">
    <property type="entry name" value="PROTEIN TRANSLOCASE SUBUNIT SECD"/>
    <property type="match status" value="1"/>
</dbReference>
<dbReference type="Gene3D" id="3.30.70.3220">
    <property type="match status" value="1"/>
</dbReference>
<dbReference type="Pfam" id="PF22599">
    <property type="entry name" value="SecDF_P1_head"/>
    <property type="match status" value="1"/>
</dbReference>
<dbReference type="InterPro" id="IPR048631">
    <property type="entry name" value="SecD_1st"/>
</dbReference>
<dbReference type="InterPro" id="IPR054384">
    <property type="entry name" value="SecDF_P1_head"/>
</dbReference>
<evidence type="ECO:0000259" key="11">
    <source>
        <dbReference type="Pfam" id="PF02355"/>
    </source>
</evidence>
<dbReference type="InterPro" id="IPR022645">
    <property type="entry name" value="SecD/SecF_bac"/>
</dbReference>
<feature type="transmembrane region" description="Helical" evidence="9">
    <location>
        <begin position="431"/>
        <end position="456"/>
    </location>
</feature>
<protein>
    <recommendedName>
        <fullName evidence="9 10">Multifunctional fusion protein</fullName>
    </recommendedName>
    <domain>
        <recommendedName>
            <fullName evidence="9">Protein translocase subunit SecD</fullName>
        </recommendedName>
    </domain>
    <domain>
        <recommendedName>
            <fullName evidence="10">Protein-export membrane protein SecF</fullName>
        </recommendedName>
    </domain>
</protein>
<feature type="transmembrane region" description="Helical" evidence="9">
    <location>
        <begin position="391"/>
        <end position="410"/>
    </location>
</feature>
<dbReference type="HAMAP" id="MF_01463_B">
    <property type="entry name" value="SecD_B"/>
    <property type="match status" value="1"/>
</dbReference>
<evidence type="ECO:0000256" key="7">
    <source>
        <dbReference type="ARBA" id="ARBA00023010"/>
    </source>
</evidence>
<keyword evidence="3 9" id="KW-1003">Cell membrane</keyword>
<comment type="function">
    <text evidence="9">Part of the Sec protein translocase complex. Interacts with the SecYEG preprotein conducting channel. SecDF uses the proton motive force (PMF) to complete protein translocation after the ATP-dependent function of SecA.</text>
</comment>
<evidence type="ECO:0000256" key="1">
    <source>
        <dbReference type="ARBA" id="ARBA00004651"/>
    </source>
</evidence>
<keyword evidence="4 9" id="KW-0812">Transmembrane</keyword>
<evidence type="ECO:0000256" key="8">
    <source>
        <dbReference type="ARBA" id="ARBA00023136"/>
    </source>
</evidence>
<dbReference type="InterPro" id="IPR005791">
    <property type="entry name" value="SecD"/>
</dbReference>